<proteinExistence type="inferred from homology"/>
<comment type="caution">
    <text evidence="2">The sequence shown here is derived from an EMBL/GenBank/DDBJ whole genome shotgun (WGS) entry which is preliminary data.</text>
</comment>
<dbReference type="PANTHER" id="PTHR11803">
    <property type="entry name" value="2-IMINOBUTANOATE/2-IMINOPROPANOATE DEAMINASE RIDA"/>
    <property type="match status" value="1"/>
</dbReference>
<dbReference type="EMBL" id="MNBE01000228">
    <property type="protein sequence ID" value="OKP12242.1"/>
    <property type="molecule type" value="Genomic_DNA"/>
</dbReference>
<dbReference type="InterPro" id="IPR006175">
    <property type="entry name" value="YjgF/YER057c/UK114"/>
</dbReference>
<dbReference type="OrthoDB" id="309640at2759"/>
<comment type="similarity">
    <text evidence="1">Belongs to the RutC family.</text>
</comment>
<sequence>MSANGQSFLLDPEKPAGLTRYSHARVVAPSTHHTIYISGIAAVTPEGTYEGVKENADGSFTIDVREQTAAVLRRIDSIIKGASNGKADLHNIVDSTVYILDMKTQYADMNEEWNKIWSDRVSAPSRATIGVKELPDPRFAVEIKATAIYKVER</sequence>
<evidence type="ECO:0008006" key="4">
    <source>
        <dbReference type="Google" id="ProtNLM"/>
    </source>
</evidence>
<dbReference type="Gene3D" id="3.30.1330.40">
    <property type="entry name" value="RutC-like"/>
    <property type="match status" value="1"/>
</dbReference>
<dbReference type="STRING" id="1316194.A0A1Q5UIE7"/>
<dbReference type="PANTHER" id="PTHR11803:SF48">
    <property type="entry name" value="2-AMINOMUCONATE DEAMINASE"/>
    <property type="match status" value="1"/>
</dbReference>
<evidence type="ECO:0000313" key="2">
    <source>
        <dbReference type="EMBL" id="OKP12242.1"/>
    </source>
</evidence>
<protein>
    <recommendedName>
        <fullName evidence="4">2-aminomuconate deaminase</fullName>
    </recommendedName>
</protein>
<gene>
    <name evidence="2" type="ORF">PENSUB_1978</name>
</gene>
<name>A0A1Q5UIE7_9EURO</name>
<reference evidence="2 3" key="1">
    <citation type="submission" date="2016-10" db="EMBL/GenBank/DDBJ databases">
        <title>Genome sequence of the ascomycete fungus Penicillium subrubescens.</title>
        <authorList>
            <person name="De Vries R.P."/>
            <person name="Peng M."/>
            <person name="Dilokpimol A."/>
            <person name="Hilden K."/>
            <person name="Makela M.R."/>
            <person name="Grigoriev I."/>
            <person name="Riley R."/>
            <person name="Granchi Z."/>
        </authorList>
    </citation>
    <scope>NUCLEOTIDE SEQUENCE [LARGE SCALE GENOMIC DNA]</scope>
    <source>
        <strain evidence="2 3">CBS 132785</strain>
    </source>
</reference>
<dbReference type="AlphaFoldDB" id="A0A1Q5UIE7"/>
<dbReference type="CDD" id="cd00448">
    <property type="entry name" value="YjgF_YER057c_UK114_family"/>
    <property type="match status" value="1"/>
</dbReference>
<dbReference type="GO" id="GO:0005739">
    <property type="term" value="C:mitochondrion"/>
    <property type="evidence" value="ECO:0007669"/>
    <property type="project" value="TreeGrafter"/>
</dbReference>
<keyword evidence="3" id="KW-1185">Reference proteome</keyword>
<dbReference type="SUPFAM" id="SSF55298">
    <property type="entry name" value="YjgF-like"/>
    <property type="match status" value="1"/>
</dbReference>
<dbReference type="InterPro" id="IPR019897">
    <property type="entry name" value="RidA_CS"/>
</dbReference>
<dbReference type="InterPro" id="IPR035959">
    <property type="entry name" value="RutC-like_sf"/>
</dbReference>
<dbReference type="PROSITE" id="PS01094">
    <property type="entry name" value="UPF0076"/>
    <property type="match status" value="1"/>
</dbReference>
<organism evidence="2 3">
    <name type="scientific">Penicillium subrubescens</name>
    <dbReference type="NCBI Taxonomy" id="1316194"/>
    <lineage>
        <taxon>Eukaryota</taxon>
        <taxon>Fungi</taxon>
        <taxon>Dikarya</taxon>
        <taxon>Ascomycota</taxon>
        <taxon>Pezizomycotina</taxon>
        <taxon>Eurotiomycetes</taxon>
        <taxon>Eurotiomycetidae</taxon>
        <taxon>Eurotiales</taxon>
        <taxon>Aspergillaceae</taxon>
        <taxon>Penicillium</taxon>
    </lineage>
</organism>
<accession>A0A1Q5UIE7</accession>
<evidence type="ECO:0000256" key="1">
    <source>
        <dbReference type="ARBA" id="ARBA00010552"/>
    </source>
</evidence>
<dbReference type="GO" id="GO:0005829">
    <property type="term" value="C:cytosol"/>
    <property type="evidence" value="ECO:0007669"/>
    <property type="project" value="TreeGrafter"/>
</dbReference>
<dbReference type="Proteomes" id="UP000186955">
    <property type="component" value="Unassembled WGS sequence"/>
</dbReference>
<dbReference type="Pfam" id="PF01042">
    <property type="entry name" value="Ribonuc_L-PSP"/>
    <property type="match status" value="1"/>
</dbReference>
<dbReference type="GO" id="GO:0019239">
    <property type="term" value="F:deaminase activity"/>
    <property type="evidence" value="ECO:0007669"/>
    <property type="project" value="TreeGrafter"/>
</dbReference>
<evidence type="ECO:0000313" key="3">
    <source>
        <dbReference type="Proteomes" id="UP000186955"/>
    </source>
</evidence>